<accession>A0AAV4I3S0</accession>
<dbReference type="Proteomes" id="UP000762676">
    <property type="component" value="Unassembled WGS sequence"/>
</dbReference>
<feature type="coiled-coil region" evidence="1">
    <location>
        <begin position="349"/>
        <end position="407"/>
    </location>
</feature>
<feature type="region of interest" description="Disordered" evidence="2">
    <location>
        <begin position="936"/>
        <end position="969"/>
    </location>
</feature>
<name>A0AAV4I3S0_9GAST</name>
<reference evidence="3 4" key="1">
    <citation type="journal article" date="2021" name="Elife">
        <title>Chloroplast acquisition without the gene transfer in kleptoplastic sea slugs, Plakobranchus ocellatus.</title>
        <authorList>
            <person name="Maeda T."/>
            <person name="Takahashi S."/>
            <person name="Yoshida T."/>
            <person name="Shimamura S."/>
            <person name="Takaki Y."/>
            <person name="Nagai Y."/>
            <person name="Toyoda A."/>
            <person name="Suzuki Y."/>
            <person name="Arimoto A."/>
            <person name="Ishii H."/>
            <person name="Satoh N."/>
            <person name="Nishiyama T."/>
            <person name="Hasebe M."/>
            <person name="Maruyama T."/>
            <person name="Minagawa J."/>
            <person name="Obokata J."/>
            <person name="Shigenobu S."/>
        </authorList>
    </citation>
    <scope>NUCLEOTIDE SEQUENCE [LARGE SCALE GENOMIC DNA]</scope>
</reference>
<feature type="compositionally biased region" description="Basic and acidic residues" evidence="2">
    <location>
        <begin position="580"/>
        <end position="592"/>
    </location>
</feature>
<evidence type="ECO:0000256" key="2">
    <source>
        <dbReference type="SAM" id="MobiDB-lite"/>
    </source>
</evidence>
<protein>
    <submittedName>
        <fullName evidence="3">Trichohyalin-like</fullName>
    </submittedName>
</protein>
<organism evidence="3 4">
    <name type="scientific">Elysia marginata</name>
    <dbReference type="NCBI Taxonomy" id="1093978"/>
    <lineage>
        <taxon>Eukaryota</taxon>
        <taxon>Metazoa</taxon>
        <taxon>Spiralia</taxon>
        <taxon>Lophotrochozoa</taxon>
        <taxon>Mollusca</taxon>
        <taxon>Gastropoda</taxon>
        <taxon>Heterobranchia</taxon>
        <taxon>Euthyneura</taxon>
        <taxon>Panpulmonata</taxon>
        <taxon>Sacoglossa</taxon>
        <taxon>Placobranchoidea</taxon>
        <taxon>Plakobranchidae</taxon>
        <taxon>Elysia</taxon>
    </lineage>
</organism>
<feature type="region of interest" description="Disordered" evidence="2">
    <location>
        <begin position="1057"/>
        <end position="1095"/>
    </location>
</feature>
<dbReference type="EMBL" id="BMAT01009342">
    <property type="protein sequence ID" value="GFS04525.1"/>
    <property type="molecule type" value="Genomic_DNA"/>
</dbReference>
<keyword evidence="1" id="KW-0175">Coiled coil</keyword>
<dbReference type="InterPro" id="IPR036397">
    <property type="entry name" value="RNaseH_sf"/>
</dbReference>
<dbReference type="Gene3D" id="3.30.420.10">
    <property type="entry name" value="Ribonuclease H-like superfamily/Ribonuclease H"/>
    <property type="match status" value="1"/>
</dbReference>
<dbReference type="AlphaFoldDB" id="A0AAV4I3S0"/>
<feature type="coiled-coil region" evidence="1">
    <location>
        <begin position="645"/>
        <end position="672"/>
    </location>
</feature>
<evidence type="ECO:0000313" key="4">
    <source>
        <dbReference type="Proteomes" id="UP000762676"/>
    </source>
</evidence>
<evidence type="ECO:0000256" key="1">
    <source>
        <dbReference type="SAM" id="Coils"/>
    </source>
</evidence>
<comment type="caution">
    <text evidence="3">The sequence shown here is derived from an EMBL/GenBank/DDBJ whole genome shotgun (WGS) entry which is preliminary data.</text>
</comment>
<sequence>MAIFARRPVAKLRMLELMTLPHSAYSPNLAPADYYSFPQLKKCLQGHHYDNDEGVIANEQSELLKRLSNLEDGHEQARQRHLELLRLRREERRLRQEDTVNAAMLLIGIAQKQHDSSVTSKEDEKSRQQELARQRLEMLQQCQRLQKDNLVRGESVLLLDDMALGDESSAEGRMDDLVLGLLDVRHARERNMLLKLMDDHSNEGTQYETQGMKNDDIRDNLQEKWELFSLWRNSEPQRPSDGETILVDSVGLSVEWKRRKLETEKELLSNEDVKVALLAHLQEVQETEAAQAMLMLIDVNDHLAEKIAQNQQQKLNNPNYENLASVLLDIQDEEEDDVDPGKGDQDEMEEEEKTVIKALEKKFDAMKDKLLIEALIREMGEADWSRLSDLERQKKLLELKMRERRLRREGKMDELAGLLGNFAEDSDRLSQILGETAEDQKRKVMEKIALRKRLKEEKEAQGQMIVEEELDKLVEEESKKIQAANIFNLLDKGFEAEKEALLSALRNQPDHAASEKKRQHELARIKREERMLKKEERLDSAAMVFALGEQNLKAHAQSLMSEKERQRELACQRLEALKQRKAEKLGKPKSGESDNTEEADGPLDVTDESAMLQNDLISSLERIQSEERSMLVDLISSVDLSRKAKEMASLSNNDLQQKLHRIQKEHEAWEAKTAKSVQNHLKLAKLPNKDKSKFKKDVDKRRDEQASILKEALSIKLELENRRLTSLQPNATIDEIKEELSICSMLVLQERQQRLLASTQERMKEESVEELKKSLDQQKLASEAGMCLALSATCFNVSMASELADMMKSKSAISTGEESKDSMELFLADEYQLEKEELIQRGKTEGINIDAALKRLGDQYEERKQALDTDLARQQADLRERISKRRKIAEEKAWANSETANQILASGSANLDSVEQAKTQELKRQDTLLQQRLQERRAARKALKSLPTKDTETESQGERSESDDRLVPLATDRKVSMPSLTREKTVVDVNVTEDEKQAMYDQLLQQERFKHNQITAAQARQEMMLKKRLEDRSSRRENEIAALFSLGERQKTTLQEFKKGERERQLAQMQDRMARMRESRSQSPDKRDSRPKLSK</sequence>
<dbReference type="GO" id="GO:0003676">
    <property type="term" value="F:nucleic acid binding"/>
    <property type="evidence" value="ECO:0007669"/>
    <property type="project" value="InterPro"/>
</dbReference>
<keyword evidence="4" id="KW-1185">Reference proteome</keyword>
<gene>
    <name evidence="3" type="ORF">ElyMa_004659200</name>
</gene>
<feature type="region of interest" description="Disordered" evidence="2">
    <location>
        <begin position="580"/>
        <end position="607"/>
    </location>
</feature>
<evidence type="ECO:0000313" key="3">
    <source>
        <dbReference type="EMBL" id="GFS04525.1"/>
    </source>
</evidence>
<feature type="compositionally biased region" description="Basic and acidic residues" evidence="2">
    <location>
        <begin position="947"/>
        <end position="969"/>
    </location>
</feature>
<feature type="compositionally biased region" description="Basic and acidic residues" evidence="2">
    <location>
        <begin position="1072"/>
        <end position="1095"/>
    </location>
</feature>
<feature type="compositionally biased region" description="Acidic residues" evidence="2">
    <location>
        <begin position="594"/>
        <end position="607"/>
    </location>
</feature>
<proteinExistence type="predicted"/>